<evidence type="ECO:0000313" key="4">
    <source>
        <dbReference type="Proteomes" id="UP000006322"/>
    </source>
</evidence>
<dbReference type="AlphaFoldDB" id="K7ACA4"/>
<sequence length="328" mass="36528">MFYKFKAGIIVSLLCILSACQSAPQTQQILAAKNSIAPKHEIMNVPFYPQEAFYCGPTTLAEVFNFHGADTSPQAIAPNLFVPELEGSLQLEMVSASRQQGLLSYAQKGNLPQLLGLIRDDIPVVVLQNVSIAWLPMWHYALVIGYDLQHEEIILHTGETERHTLNFATFERTWARGDYWLLAAVPPEKMSKQFTPLDYTQAAQDLLSTGQKEAGRVALQTAIKSWPDYWLSYFLIGNDYLVDDPQQAAFWYQKGYQHAQEKVPYLNNYAYTLATLGCDTQAQTLMVKALAHQPNDANLLDTQAQISALADGSATAQLPAATQCPLIR</sequence>
<dbReference type="OrthoDB" id="5611441at2"/>
<dbReference type="PROSITE" id="PS51257">
    <property type="entry name" value="PROKAR_LIPOPROTEIN"/>
    <property type="match status" value="1"/>
</dbReference>
<evidence type="ECO:0000256" key="1">
    <source>
        <dbReference type="SAM" id="SignalP"/>
    </source>
</evidence>
<accession>K7ACA4</accession>
<dbReference type="Gene3D" id="3.90.70.10">
    <property type="entry name" value="Cysteine proteinases"/>
    <property type="match status" value="1"/>
</dbReference>
<dbReference type="SUPFAM" id="SSF48452">
    <property type="entry name" value="TPR-like"/>
    <property type="match status" value="1"/>
</dbReference>
<dbReference type="Pfam" id="PF13529">
    <property type="entry name" value="Peptidase_C39_2"/>
    <property type="match status" value="1"/>
</dbReference>
<keyword evidence="4" id="KW-1185">Reference proteome</keyword>
<dbReference type="EMBL" id="BAER01000045">
    <property type="protein sequence ID" value="GAC32985.1"/>
    <property type="molecule type" value="Genomic_DNA"/>
</dbReference>
<dbReference type="STRING" id="1129793.GPLA_2080"/>
<reference evidence="4" key="1">
    <citation type="journal article" date="2014" name="Environ. Microbiol.">
        <title>Comparative genomics of the marine bacterial genus Glaciecola reveals the high degree of genomic diversity and genomic characteristic for cold adaptation.</title>
        <authorList>
            <person name="Qin Q.L."/>
            <person name="Xie B.B."/>
            <person name="Yu Y."/>
            <person name="Shu Y.L."/>
            <person name="Rong J.C."/>
            <person name="Zhang Y.J."/>
            <person name="Zhao D.L."/>
            <person name="Chen X.L."/>
            <person name="Zhang X.Y."/>
            <person name="Chen B."/>
            <person name="Zhou B.C."/>
            <person name="Zhang Y.Z."/>
        </authorList>
    </citation>
    <scope>NUCLEOTIDE SEQUENCE [LARGE SCALE GENOMIC DNA]</scope>
    <source>
        <strain evidence="4">LMG 21857</strain>
    </source>
</reference>
<dbReference type="InterPro" id="IPR039564">
    <property type="entry name" value="Peptidase_C39-like"/>
</dbReference>
<evidence type="ECO:0000313" key="3">
    <source>
        <dbReference type="EMBL" id="GAC32985.1"/>
    </source>
</evidence>
<evidence type="ECO:0000259" key="2">
    <source>
        <dbReference type="Pfam" id="PF13529"/>
    </source>
</evidence>
<dbReference type="Gene3D" id="1.25.40.10">
    <property type="entry name" value="Tetratricopeptide repeat domain"/>
    <property type="match status" value="1"/>
</dbReference>
<protein>
    <submittedName>
        <fullName evidence="3">FOG: TPR repeat 2396 protein</fullName>
    </submittedName>
</protein>
<dbReference type="Proteomes" id="UP000006322">
    <property type="component" value="Unassembled WGS sequence"/>
</dbReference>
<keyword evidence="1" id="KW-0732">Signal</keyword>
<name>K7ACA4_9ALTE</name>
<feature type="signal peptide" evidence="1">
    <location>
        <begin position="1"/>
        <end position="23"/>
    </location>
</feature>
<comment type="caution">
    <text evidence="3">The sequence shown here is derived from an EMBL/GenBank/DDBJ whole genome shotgun (WGS) entry which is preliminary data.</text>
</comment>
<dbReference type="RefSeq" id="WP_007104768.1">
    <property type="nucleotide sequence ID" value="NZ_BAER01000045.1"/>
</dbReference>
<gene>
    <name evidence="3" type="ORF">GPLA_2080</name>
</gene>
<feature type="chain" id="PRO_5003899030" evidence="1">
    <location>
        <begin position="24"/>
        <end position="328"/>
    </location>
</feature>
<proteinExistence type="predicted"/>
<feature type="domain" description="Peptidase C39-like" evidence="2">
    <location>
        <begin position="44"/>
        <end position="155"/>
    </location>
</feature>
<dbReference type="NCBIfam" id="NF033920">
    <property type="entry name" value="C39_PA2778_fam"/>
    <property type="match status" value="1"/>
</dbReference>
<organism evidence="3 4">
    <name type="scientific">Paraglaciecola polaris LMG 21857</name>
    <dbReference type="NCBI Taxonomy" id="1129793"/>
    <lineage>
        <taxon>Bacteria</taxon>
        <taxon>Pseudomonadati</taxon>
        <taxon>Pseudomonadota</taxon>
        <taxon>Gammaproteobacteria</taxon>
        <taxon>Alteromonadales</taxon>
        <taxon>Alteromonadaceae</taxon>
        <taxon>Paraglaciecola</taxon>
    </lineage>
</organism>
<dbReference type="InterPro" id="IPR011990">
    <property type="entry name" value="TPR-like_helical_dom_sf"/>
</dbReference>